<feature type="region of interest" description="Disordered" evidence="13">
    <location>
        <begin position="556"/>
        <end position="584"/>
    </location>
</feature>
<dbReference type="GO" id="GO:0004518">
    <property type="term" value="F:nuclease activity"/>
    <property type="evidence" value="ECO:0007669"/>
    <property type="project" value="UniProtKB-KW"/>
</dbReference>
<dbReference type="Gene3D" id="4.10.860.10">
    <property type="entry name" value="UVR domain"/>
    <property type="match status" value="1"/>
</dbReference>
<dbReference type="PANTHER" id="PTHR24029">
    <property type="entry name" value="UVRABC SYSTEM PROTEIN B"/>
    <property type="match status" value="1"/>
</dbReference>
<evidence type="ECO:0000256" key="8">
    <source>
        <dbReference type="ARBA" id="ARBA00022881"/>
    </source>
</evidence>
<feature type="domain" description="UVR" evidence="14">
    <location>
        <begin position="605"/>
        <end position="640"/>
    </location>
</feature>
<dbReference type="SUPFAM" id="SSF46600">
    <property type="entry name" value="C-terminal UvrC-binding domain of UvrB"/>
    <property type="match status" value="1"/>
</dbReference>
<evidence type="ECO:0000256" key="4">
    <source>
        <dbReference type="ARBA" id="ARBA00022741"/>
    </source>
</evidence>
<evidence type="ECO:0000256" key="11">
    <source>
        <dbReference type="ARBA" id="ARBA00029504"/>
    </source>
</evidence>
<dbReference type="InterPro" id="IPR006935">
    <property type="entry name" value="Helicase/UvrB_N"/>
</dbReference>
<dbReference type="Pfam" id="PF00271">
    <property type="entry name" value="Helicase_C"/>
    <property type="match status" value="1"/>
</dbReference>
<evidence type="ECO:0000259" key="15">
    <source>
        <dbReference type="PROSITE" id="PS51192"/>
    </source>
</evidence>
<dbReference type="GO" id="GO:0009380">
    <property type="term" value="C:excinuclease repair complex"/>
    <property type="evidence" value="ECO:0007669"/>
    <property type="project" value="InterPro"/>
</dbReference>
<feature type="compositionally biased region" description="Polar residues" evidence="13">
    <location>
        <begin position="567"/>
        <end position="581"/>
    </location>
</feature>
<dbReference type="GO" id="GO:0003677">
    <property type="term" value="F:DNA binding"/>
    <property type="evidence" value="ECO:0007669"/>
    <property type="project" value="InterPro"/>
</dbReference>
<sequence>MNFHLETPFVPKGDQGDAIQKLTETVQSNTAHQVLYGVTGSGKTFTVASVIENVQKPTLVISHNKTLAWQLYQEFKSFFPNNAVHYFVSYYDYYQPEAYIPTTDTYIEKDAQINEKIDAMRHAAVQSIVTRSDTIIVASVSCIYSLGSPESYQTVSWTLLQDTIITRQEFLKHLVLLGFSRSDLDPRNGMFRVKGSTVEIFPASGEESILVFLGKNTVERILVDKKEVSEVRIFPANFWITPEDKLKIAMSNIRAELKERLAYFKKTHQDIPAYRLEQKTQYDLEMMQQLGYCTGIENYSSHLEFRKPGVAPFTLIDYMPKGFLTVIDESHITIPQIRGMYNGDRARKQTLIEHGFRLPSALDNRPLQFQEFNTRVPARLYVSATPGDHELKQTQKKNVVEQLIRPTGIVEPSIEIRPTEQQMKDAIQEIKTIKEQGQRALVVTITKRLAEDISEYLHNEGIRVSYIHSEIDTLTRPVLMNKLRKGEFDVLVGVNLLREGLDMPEVSLVIILDADKEGFLRNTTTLLQTIGRAARHNDGRAILYADRVTRSMQETIDETNRRRKKQQAYNEKNRITPSSVQKEIHEHPDDLLDADEEEHRAPLVYESQKELEREMKKAAKNLDFEKAALLRDEIKRMKDE</sequence>
<keyword evidence="8 12" id="KW-0267">Excision nuclease</keyword>
<dbReference type="GO" id="GO:0005737">
    <property type="term" value="C:cytoplasm"/>
    <property type="evidence" value="ECO:0007669"/>
    <property type="project" value="UniProtKB-SubCell"/>
</dbReference>
<dbReference type="PANTHER" id="PTHR24029:SF0">
    <property type="entry name" value="UVRABC SYSTEM PROTEIN B"/>
    <property type="match status" value="1"/>
</dbReference>
<dbReference type="Pfam" id="PF04851">
    <property type="entry name" value="ResIII"/>
    <property type="match status" value="1"/>
</dbReference>
<keyword evidence="12" id="KW-0742">SOS response</keyword>
<accession>A0A845DIL2</accession>
<dbReference type="InterPro" id="IPR024759">
    <property type="entry name" value="UvrB_YAD/RRR_dom"/>
</dbReference>
<evidence type="ECO:0000256" key="13">
    <source>
        <dbReference type="SAM" id="MobiDB-lite"/>
    </source>
</evidence>
<dbReference type="SUPFAM" id="SSF52540">
    <property type="entry name" value="P-loop containing nucleoside triphosphate hydrolases"/>
    <property type="match status" value="2"/>
</dbReference>
<dbReference type="Pfam" id="PF02151">
    <property type="entry name" value="UVR"/>
    <property type="match status" value="1"/>
</dbReference>
<evidence type="ECO:0000256" key="12">
    <source>
        <dbReference type="RuleBase" id="RU003587"/>
    </source>
</evidence>
<dbReference type="PROSITE" id="PS51192">
    <property type="entry name" value="HELICASE_ATP_BIND_1"/>
    <property type="match status" value="1"/>
</dbReference>
<comment type="subcellular location">
    <subcellularLocation>
        <location evidence="1 12">Cytoplasm</location>
    </subcellularLocation>
</comment>
<dbReference type="Pfam" id="PF12344">
    <property type="entry name" value="UvrB"/>
    <property type="match status" value="1"/>
</dbReference>
<comment type="caution">
    <text evidence="17">The sequence shown here is derived from an EMBL/GenBank/DDBJ whole genome shotgun (WGS) entry which is preliminary data.</text>
</comment>
<dbReference type="Proteomes" id="UP000449092">
    <property type="component" value="Unassembled WGS sequence"/>
</dbReference>
<reference evidence="17 18" key="1">
    <citation type="submission" date="2019-09" db="EMBL/GenBank/DDBJ databases">
        <title>Characterisation of the sponge microbiome using genome-centric metagenomics.</title>
        <authorList>
            <person name="Engelberts J.P."/>
            <person name="Robbins S.J."/>
            <person name="De Goeij J.M."/>
            <person name="Aranda M."/>
            <person name="Bell S.C."/>
            <person name="Webster N.S."/>
        </authorList>
    </citation>
    <scope>NUCLEOTIDE SEQUENCE [LARGE SCALE GENOMIC DNA]</scope>
    <source>
        <strain evidence="17">SB0662_bin_43</strain>
    </source>
</reference>
<dbReference type="InterPro" id="IPR036876">
    <property type="entry name" value="UVR_dom_sf"/>
</dbReference>
<dbReference type="InterPro" id="IPR014001">
    <property type="entry name" value="Helicase_ATP-bd"/>
</dbReference>
<keyword evidence="6 12" id="KW-0228">DNA excision</keyword>
<evidence type="ECO:0000259" key="16">
    <source>
        <dbReference type="PROSITE" id="PS51194"/>
    </source>
</evidence>
<feature type="domain" description="Helicase ATP-binding" evidence="15">
    <location>
        <begin position="24"/>
        <end position="180"/>
    </location>
</feature>
<keyword evidence="9 12" id="KW-0234">DNA repair</keyword>
<dbReference type="PROSITE" id="PS51194">
    <property type="entry name" value="HELICASE_CTER"/>
    <property type="match status" value="1"/>
</dbReference>
<keyword evidence="7" id="KW-0067">ATP-binding</keyword>
<dbReference type="EMBL" id="VXOY01000008">
    <property type="protein sequence ID" value="MYE38036.1"/>
    <property type="molecule type" value="Genomic_DNA"/>
</dbReference>
<comment type="subunit">
    <text evidence="10 12">Forms a heterotetramer with UvrA during the search for lesions. Interacts with UvrC in an incision complex.</text>
</comment>
<evidence type="ECO:0000256" key="5">
    <source>
        <dbReference type="ARBA" id="ARBA00022763"/>
    </source>
</evidence>
<keyword evidence="3" id="KW-0963">Cytoplasm</keyword>
<evidence type="ECO:0000256" key="9">
    <source>
        <dbReference type="ARBA" id="ARBA00023204"/>
    </source>
</evidence>
<dbReference type="InterPro" id="IPR001650">
    <property type="entry name" value="Helicase_C-like"/>
</dbReference>
<evidence type="ECO:0000256" key="10">
    <source>
        <dbReference type="ARBA" id="ARBA00026033"/>
    </source>
</evidence>
<dbReference type="InterPro" id="IPR001943">
    <property type="entry name" value="UVR_dom"/>
</dbReference>
<gene>
    <name evidence="17" type="primary">uvrB</name>
    <name evidence="17" type="ORF">F4X82_00765</name>
</gene>
<proteinExistence type="inferred from homology"/>
<dbReference type="Gene3D" id="3.40.50.300">
    <property type="entry name" value="P-loop containing nucleotide triphosphate hydrolases"/>
    <property type="match status" value="3"/>
</dbReference>
<name>A0A845DIL2_9BACT</name>
<dbReference type="PROSITE" id="PS50151">
    <property type="entry name" value="UVR"/>
    <property type="match status" value="1"/>
</dbReference>
<comment type="similarity">
    <text evidence="2 12">Belongs to the UvrB family.</text>
</comment>
<evidence type="ECO:0000259" key="14">
    <source>
        <dbReference type="PROSITE" id="PS50151"/>
    </source>
</evidence>
<dbReference type="GO" id="GO:0006289">
    <property type="term" value="P:nucleotide-excision repair"/>
    <property type="evidence" value="ECO:0007669"/>
    <property type="project" value="InterPro"/>
</dbReference>
<organism evidence="17 18">
    <name type="scientific">Candidatus Spechtbacteria bacterium SB0662_bin_43</name>
    <dbReference type="NCBI Taxonomy" id="2604897"/>
    <lineage>
        <taxon>Bacteria</taxon>
        <taxon>Candidatus Spechtiibacteriota</taxon>
    </lineage>
</organism>
<dbReference type="SMART" id="SM00490">
    <property type="entry name" value="HELICc"/>
    <property type="match status" value="1"/>
</dbReference>
<evidence type="ECO:0000256" key="2">
    <source>
        <dbReference type="ARBA" id="ARBA00008533"/>
    </source>
</evidence>
<dbReference type="InterPro" id="IPR027417">
    <property type="entry name" value="P-loop_NTPase"/>
</dbReference>
<dbReference type="InterPro" id="IPR004807">
    <property type="entry name" value="UvrB"/>
</dbReference>
<evidence type="ECO:0000256" key="7">
    <source>
        <dbReference type="ARBA" id="ARBA00022840"/>
    </source>
</evidence>
<evidence type="ECO:0000256" key="6">
    <source>
        <dbReference type="ARBA" id="ARBA00022769"/>
    </source>
</evidence>
<dbReference type="SMART" id="SM00487">
    <property type="entry name" value="DEXDc"/>
    <property type="match status" value="1"/>
</dbReference>
<dbReference type="CDD" id="cd17916">
    <property type="entry name" value="DEXHc_UvrB"/>
    <property type="match status" value="1"/>
</dbReference>
<protein>
    <recommendedName>
        <fullName evidence="11 12">UvrABC system protein B</fullName>
    </recommendedName>
</protein>
<keyword evidence="5 12" id="KW-0227">DNA damage</keyword>
<dbReference type="InterPro" id="IPR041471">
    <property type="entry name" value="UvrB_inter"/>
</dbReference>
<evidence type="ECO:0000313" key="18">
    <source>
        <dbReference type="Proteomes" id="UP000449092"/>
    </source>
</evidence>
<dbReference type="GO" id="GO:0016887">
    <property type="term" value="F:ATP hydrolysis activity"/>
    <property type="evidence" value="ECO:0007669"/>
    <property type="project" value="InterPro"/>
</dbReference>
<dbReference type="AlphaFoldDB" id="A0A845DIL2"/>
<dbReference type="NCBIfam" id="NF003673">
    <property type="entry name" value="PRK05298.1"/>
    <property type="match status" value="1"/>
</dbReference>
<dbReference type="GO" id="GO:0009432">
    <property type="term" value="P:SOS response"/>
    <property type="evidence" value="ECO:0007669"/>
    <property type="project" value="UniProtKB-KW"/>
</dbReference>
<dbReference type="GO" id="GO:0005524">
    <property type="term" value="F:ATP binding"/>
    <property type="evidence" value="ECO:0007669"/>
    <property type="project" value="UniProtKB-KW"/>
</dbReference>
<feature type="domain" description="Helicase C-terminal" evidence="16">
    <location>
        <begin position="425"/>
        <end position="584"/>
    </location>
</feature>
<dbReference type="NCBIfam" id="TIGR00631">
    <property type="entry name" value="uvrb"/>
    <property type="match status" value="1"/>
</dbReference>
<dbReference type="Pfam" id="PF17757">
    <property type="entry name" value="UvrB_inter"/>
    <property type="match status" value="1"/>
</dbReference>
<evidence type="ECO:0000313" key="17">
    <source>
        <dbReference type="EMBL" id="MYE38036.1"/>
    </source>
</evidence>
<evidence type="ECO:0000256" key="3">
    <source>
        <dbReference type="ARBA" id="ARBA00022490"/>
    </source>
</evidence>
<keyword evidence="4" id="KW-0547">Nucleotide-binding</keyword>
<evidence type="ECO:0000256" key="1">
    <source>
        <dbReference type="ARBA" id="ARBA00004496"/>
    </source>
</evidence>